<reference evidence="1 2" key="1">
    <citation type="submission" date="2019-06" db="EMBL/GenBank/DDBJ databases">
        <title>Sorghum-associated microbial communities from plants grown in Nebraska, USA.</title>
        <authorList>
            <person name="Schachtman D."/>
        </authorList>
    </citation>
    <scope>NUCLEOTIDE SEQUENCE [LARGE SCALE GENOMIC DNA]</scope>
    <source>
        <strain evidence="1 2">1225</strain>
    </source>
</reference>
<protein>
    <submittedName>
        <fullName evidence="1">Uncharacterized protein DUF3445</fullName>
    </submittedName>
</protein>
<gene>
    <name evidence="1" type="ORF">FHW37_103957</name>
</gene>
<sequence length="299" mass="33642">MKPTYTPYDGSSTPFTIGLAQLDPDRWIEPDADLGDQLAEKERILARYGDLVLRAEDDTLAAQQEVLETLADYLPTQHAGIWRRNGDRMEMAGREIDLADENMTPLCRAGLLVQDDLVIMRRGENGWRIAAAFLAFPSSWRLSEKFGLPMDEVHAHVPGFEGGSRNAGLINRMFDNLSPDRFVVRWNWSVNWSHALYHPNAKSPEEKRGVPAEKALIRVERQTLRKLPRSGDILFTIRIYLDPLSVILAQPNATELASSMANQLEALTIEQTAYKGLSEKRAELLNVLRKAPLEAAPAR</sequence>
<evidence type="ECO:0000313" key="2">
    <source>
        <dbReference type="Proteomes" id="UP000320653"/>
    </source>
</evidence>
<organism evidence="1 2">
    <name type="scientific">Neorhizobium alkalisoli</name>
    <dbReference type="NCBI Taxonomy" id="528178"/>
    <lineage>
        <taxon>Bacteria</taxon>
        <taxon>Pseudomonadati</taxon>
        <taxon>Pseudomonadota</taxon>
        <taxon>Alphaproteobacteria</taxon>
        <taxon>Hyphomicrobiales</taxon>
        <taxon>Rhizobiaceae</taxon>
        <taxon>Rhizobium/Agrobacterium group</taxon>
        <taxon>Neorhizobium</taxon>
    </lineage>
</organism>
<evidence type="ECO:0000313" key="1">
    <source>
        <dbReference type="EMBL" id="TWF55083.1"/>
    </source>
</evidence>
<keyword evidence="2" id="KW-1185">Reference proteome</keyword>
<proteinExistence type="predicted"/>
<dbReference type="RefSeq" id="WP_145637960.1">
    <property type="nucleotide sequence ID" value="NZ_VIWP01000003.1"/>
</dbReference>
<dbReference type="OrthoDB" id="5242510at2"/>
<dbReference type="Proteomes" id="UP000320653">
    <property type="component" value="Unassembled WGS sequence"/>
</dbReference>
<comment type="caution">
    <text evidence="1">The sequence shown here is derived from an EMBL/GenBank/DDBJ whole genome shotgun (WGS) entry which is preliminary data.</text>
</comment>
<dbReference type="Pfam" id="PF11927">
    <property type="entry name" value="HODM_asu-like"/>
    <property type="match status" value="1"/>
</dbReference>
<accession>A0A561QXL6</accession>
<dbReference type="EMBL" id="VIWP01000003">
    <property type="protein sequence ID" value="TWF55083.1"/>
    <property type="molecule type" value="Genomic_DNA"/>
</dbReference>
<dbReference type="AlphaFoldDB" id="A0A561QXL6"/>
<name>A0A561QXL6_9HYPH</name>
<dbReference type="InterPro" id="IPR021848">
    <property type="entry name" value="HODM_asu-like"/>
</dbReference>